<accession>A0A316V3Q4</accession>
<dbReference type="GeneID" id="37021275"/>
<feature type="compositionally biased region" description="Polar residues" evidence="1">
    <location>
        <begin position="257"/>
        <end position="267"/>
    </location>
</feature>
<feature type="compositionally biased region" description="Pro residues" evidence="1">
    <location>
        <begin position="22"/>
        <end position="32"/>
    </location>
</feature>
<feature type="compositionally biased region" description="Polar residues" evidence="1">
    <location>
        <begin position="633"/>
        <end position="642"/>
    </location>
</feature>
<feature type="compositionally biased region" description="Polar residues" evidence="1">
    <location>
        <begin position="846"/>
        <end position="859"/>
    </location>
</feature>
<reference evidence="2 3" key="1">
    <citation type="journal article" date="2018" name="Mol. Biol. Evol.">
        <title>Broad Genomic Sampling Reveals a Smut Pathogenic Ancestry of the Fungal Clade Ustilaginomycotina.</title>
        <authorList>
            <person name="Kijpornyongpan T."/>
            <person name="Mondo S.J."/>
            <person name="Barry K."/>
            <person name="Sandor L."/>
            <person name="Lee J."/>
            <person name="Lipzen A."/>
            <person name="Pangilinan J."/>
            <person name="LaButti K."/>
            <person name="Hainaut M."/>
            <person name="Henrissat B."/>
            <person name="Grigoriev I.V."/>
            <person name="Spatafora J.W."/>
            <person name="Aime M.C."/>
        </authorList>
    </citation>
    <scope>NUCLEOTIDE SEQUENCE [LARGE SCALE GENOMIC DNA]</scope>
    <source>
        <strain evidence="2 3">MCA 3882</strain>
    </source>
</reference>
<feature type="compositionally biased region" description="Low complexity" evidence="1">
    <location>
        <begin position="57"/>
        <end position="67"/>
    </location>
</feature>
<dbReference type="OrthoDB" id="3367078at2759"/>
<feature type="region of interest" description="Disordered" evidence="1">
    <location>
        <begin position="1"/>
        <end position="749"/>
    </location>
</feature>
<feature type="compositionally biased region" description="Low complexity" evidence="1">
    <location>
        <begin position="582"/>
        <end position="612"/>
    </location>
</feature>
<keyword evidence="3" id="KW-1185">Reference proteome</keyword>
<feature type="compositionally biased region" description="Low complexity" evidence="1">
    <location>
        <begin position="781"/>
        <end position="795"/>
    </location>
</feature>
<evidence type="ECO:0000313" key="3">
    <source>
        <dbReference type="Proteomes" id="UP000245771"/>
    </source>
</evidence>
<feature type="compositionally biased region" description="Low complexity" evidence="1">
    <location>
        <begin position="127"/>
        <end position="146"/>
    </location>
</feature>
<feature type="compositionally biased region" description="Polar residues" evidence="1">
    <location>
        <begin position="876"/>
        <end position="887"/>
    </location>
</feature>
<feature type="compositionally biased region" description="Low complexity" evidence="1">
    <location>
        <begin position="33"/>
        <end position="49"/>
    </location>
</feature>
<feature type="region of interest" description="Disordered" evidence="1">
    <location>
        <begin position="929"/>
        <end position="1016"/>
    </location>
</feature>
<protein>
    <submittedName>
        <fullName evidence="2">Uncharacterized protein</fullName>
    </submittedName>
</protein>
<feature type="compositionally biased region" description="Low complexity" evidence="1">
    <location>
        <begin position="669"/>
        <end position="685"/>
    </location>
</feature>
<sequence length="1342" mass="141448">MASTASSRRPPPLRTVSSTPTRKPPPIPPPTLPLSRSQQLANAIAAAEAQMKDALDQSQKQQQRQQQGTESNNAADVIWQGKGASLFEKGLPSPVGNHTSNEDSQGEFADADEGFDSDEARSVDDNTTFTTLSTSGSTTKRSTSNTMPPLPSPSLRKGSLPAAPARPQRKAPRNPHPIADEIEMEENDEDWGEDDMDAGTTYGHASRASIGSSIWAGRGKKKNFTDDADIPALPSPDLSVIAHKSNPKVRKDRISMAETSSVYSQGGATDWNDDAHHQALEQTPPLDKIRQLGSHMSPQSRDDEFEMMDTQSVYEGRNSISSNSAGLTSPTFAPNTAEPERRLPDGTLVPKMPPLPPHHYSPDPSSQNGVQKRGKKGRRNRSPILSYADGEEEEERLVQERELREHGGIGGLQTTATGMGPKLKKNSPAPWEMDNDLDLDSSASVGGSSTGAKRSTDGPYSGLHSRPSMEHLFASGMKNPSNWARQSMEQFRNRSVSNGGTPSPMPAGHANHPGASNISLPSSKSTTAFPGNPSNPIAQASSPLAGMPKGANWLDDEPSSQMENAPTGDEAPSRRSRTKSISGSAAGMLKGLGLASSAAPAKKASSSRLAKAFQRGNKNGPQGASLPAEGNRKQSLNLSRGISSDDYAHLPPSPTLHQNNINLQVANGSSPYMSHSSANSHSSLSHRSDGSPGLASFVPATAVPPMPKRRTSNGASTHSVNQSGSAVPNSSADGHSLTGSSSSHNLQQKLNGGLHRAEMMDMIMSSNAKARESHPRNPTEGSVAGSSDTAADATSPQRPALNIQKASPNGKKTDSQDSSNTSPKHAMPYKNTFGFGGSAERASTGVPHQQNLKSQQAGQVRTKVVTTGPEGELRSNESIGSQSQDSQRSGERSAKPAEGGATSLPKLPSVGAHDGVPYKLISLEEARLQQQRANQSAETGPGLPTSNSEKNMGLILNQGEPITGSERERSLKNKKSGGFLRRFGKEKSDNNPDNVGPMPSFAPPNPSQNVFQQGESTAVQAPPTLSVRPMSSMFSGFAPGFIDTLAVTEEGDEDAERQNESNDPNGFLSPSNAVQRTLAPHSPAITVASVDSGTSGADYYDAHDVITSNPPVQQNNLKAPSSTVNGAKLRAPTSGANGNPPTFVAHMSSRPSTDSTQSDNSSALGLVSGFPNLPTTGHGATAASLTGKDRVEGTMTATPMSSANADGISSLASATRSRALEIEAKMTELHAELVKLRVFAIDSGLAKPVQQIGSPDLGNNNVLATKEIDPELSEKEIAQQEDALLIPIDPCSHCGCHCAEQKRLQSLNELAILKGISVLDRGRALKPLAGQNGSKFGGYLDR</sequence>
<feature type="compositionally biased region" description="Polar residues" evidence="1">
    <location>
        <begin position="1007"/>
        <end position="1016"/>
    </location>
</feature>
<feature type="compositionally biased region" description="Polar residues" evidence="1">
    <location>
        <begin position="514"/>
        <end position="542"/>
    </location>
</feature>
<name>A0A316V3Q4_9BASI</name>
<evidence type="ECO:0000256" key="1">
    <source>
        <dbReference type="SAM" id="MobiDB-lite"/>
    </source>
</evidence>
<feature type="compositionally biased region" description="Basic residues" evidence="1">
    <location>
        <begin position="372"/>
        <end position="381"/>
    </location>
</feature>
<feature type="compositionally biased region" description="Polar residues" evidence="1">
    <location>
        <begin position="1061"/>
        <end position="1073"/>
    </location>
</feature>
<proteinExistence type="predicted"/>
<feature type="compositionally biased region" description="Polar residues" evidence="1">
    <location>
        <begin position="712"/>
        <end position="749"/>
    </location>
</feature>
<feature type="compositionally biased region" description="Acidic residues" evidence="1">
    <location>
        <begin position="180"/>
        <end position="197"/>
    </location>
</feature>
<dbReference type="EMBL" id="KZ819606">
    <property type="protein sequence ID" value="PWN31884.1"/>
    <property type="molecule type" value="Genomic_DNA"/>
</dbReference>
<feature type="region of interest" description="Disordered" evidence="1">
    <location>
        <begin position="768"/>
        <end position="912"/>
    </location>
</feature>
<feature type="compositionally biased region" description="Basic and acidic residues" evidence="1">
    <location>
        <begin position="396"/>
        <end position="407"/>
    </location>
</feature>
<gene>
    <name evidence="2" type="ORF">FA14DRAFT_162247</name>
</gene>
<feature type="compositionally biased region" description="Polar residues" evidence="1">
    <location>
        <begin position="478"/>
        <end position="501"/>
    </location>
</feature>
<evidence type="ECO:0000313" key="2">
    <source>
        <dbReference type="EMBL" id="PWN31884.1"/>
    </source>
</evidence>
<dbReference type="InParanoid" id="A0A316V3Q4"/>
<feature type="compositionally biased region" description="Polar residues" evidence="1">
    <location>
        <begin position="929"/>
        <end position="950"/>
    </location>
</feature>
<feature type="region of interest" description="Disordered" evidence="1">
    <location>
        <begin position="1051"/>
        <end position="1073"/>
    </location>
</feature>
<dbReference type="RefSeq" id="XP_025352186.1">
    <property type="nucleotide sequence ID" value="XM_025499494.1"/>
</dbReference>
<feature type="compositionally biased region" description="Polar residues" evidence="1">
    <location>
        <begin position="655"/>
        <end position="668"/>
    </location>
</feature>
<dbReference type="Proteomes" id="UP000245771">
    <property type="component" value="Unassembled WGS sequence"/>
</dbReference>
<organism evidence="2 3">
    <name type="scientific">Meira miltonrushii</name>
    <dbReference type="NCBI Taxonomy" id="1280837"/>
    <lineage>
        <taxon>Eukaryota</taxon>
        <taxon>Fungi</taxon>
        <taxon>Dikarya</taxon>
        <taxon>Basidiomycota</taxon>
        <taxon>Ustilaginomycotina</taxon>
        <taxon>Exobasidiomycetes</taxon>
        <taxon>Exobasidiales</taxon>
        <taxon>Brachybasidiaceae</taxon>
        <taxon>Meira</taxon>
    </lineage>
</organism>
<feature type="compositionally biased region" description="Polar residues" evidence="1">
    <location>
        <begin position="309"/>
        <end position="334"/>
    </location>
</feature>
<feature type="compositionally biased region" description="Low complexity" evidence="1">
    <location>
        <begin position="441"/>
        <end position="452"/>
    </location>
</feature>